<dbReference type="InterPro" id="IPR013525">
    <property type="entry name" value="ABC2_TM"/>
</dbReference>
<dbReference type="FunFam" id="3.40.50.300:FF:000054">
    <property type="entry name" value="ABC multidrug transporter atrF"/>
    <property type="match status" value="1"/>
</dbReference>
<keyword evidence="7 9" id="KW-1133">Transmembrane helix</keyword>
<accession>A0A1S7UPS5</accession>
<feature type="transmembrane region" description="Helical" evidence="9">
    <location>
        <begin position="1063"/>
        <end position="1081"/>
    </location>
</feature>
<dbReference type="GO" id="GO:0016020">
    <property type="term" value="C:membrane"/>
    <property type="evidence" value="ECO:0007669"/>
    <property type="project" value="UniProtKB-SubCell"/>
</dbReference>
<dbReference type="Pfam" id="PF06422">
    <property type="entry name" value="PDR_CDR"/>
    <property type="match status" value="1"/>
</dbReference>
<comment type="subcellular location">
    <subcellularLocation>
        <location evidence="1">Membrane</location>
        <topology evidence="1">Multi-pass membrane protein</topology>
    </subcellularLocation>
</comment>
<evidence type="ECO:0000256" key="1">
    <source>
        <dbReference type="ARBA" id="ARBA00004141"/>
    </source>
</evidence>
<protein>
    <submittedName>
        <fullName evidence="11">Putative multidrug resistance protein CDR1</fullName>
    </submittedName>
</protein>
<dbReference type="OMA" id="VQYQIET"/>
<dbReference type="Gene3D" id="3.40.50.300">
    <property type="entry name" value="P-loop containing nucleotide triphosphate hydrolases"/>
    <property type="match status" value="2"/>
</dbReference>
<dbReference type="InterPro" id="IPR003593">
    <property type="entry name" value="AAA+_ATPase"/>
</dbReference>
<feature type="transmembrane region" description="Helical" evidence="9">
    <location>
        <begin position="615"/>
        <end position="632"/>
    </location>
</feature>
<feature type="transmembrane region" description="Helical" evidence="9">
    <location>
        <begin position="470"/>
        <end position="495"/>
    </location>
</feature>
<dbReference type="PANTHER" id="PTHR19241">
    <property type="entry name" value="ATP-BINDING CASSETTE TRANSPORTER"/>
    <property type="match status" value="1"/>
</dbReference>
<dbReference type="GO" id="GO:0140359">
    <property type="term" value="F:ABC-type transporter activity"/>
    <property type="evidence" value="ECO:0007669"/>
    <property type="project" value="InterPro"/>
</dbReference>
<keyword evidence="12" id="KW-1185">Reference proteome</keyword>
<dbReference type="PROSITE" id="PS50893">
    <property type="entry name" value="ABC_TRANSPORTER_2"/>
    <property type="match status" value="2"/>
</dbReference>
<feature type="transmembrane region" description="Helical" evidence="9">
    <location>
        <begin position="1158"/>
        <end position="1179"/>
    </location>
</feature>
<evidence type="ECO:0000256" key="5">
    <source>
        <dbReference type="ARBA" id="ARBA00022741"/>
    </source>
</evidence>
<dbReference type="GO" id="GO:0016887">
    <property type="term" value="F:ATP hydrolysis activity"/>
    <property type="evidence" value="ECO:0007669"/>
    <property type="project" value="InterPro"/>
</dbReference>
<comment type="similarity">
    <text evidence="2">Belongs to the ABC transporter superfamily. ABCG family. PDR (TC 3.A.1.205) subfamily.</text>
</comment>
<keyword evidence="3" id="KW-0813">Transport</keyword>
<dbReference type="CDD" id="cd03232">
    <property type="entry name" value="ABCG_PDR_domain2"/>
    <property type="match status" value="1"/>
</dbReference>
<dbReference type="STRING" id="77044.A0A1S7UPS5"/>
<keyword evidence="6" id="KW-0067">ATP-binding</keyword>
<feature type="transmembrane region" description="Helical" evidence="9">
    <location>
        <begin position="507"/>
        <end position="525"/>
    </location>
</feature>
<evidence type="ECO:0000313" key="12">
    <source>
        <dbReference type="Proteomes" id="UP000054516"/>
    </source>
</evidence>
<dbReference type="InterPro" id="IPR027417">
    <property type="entry name" value="P-loop_NTPase"/>
</dbReference>
<feature type="transmembrane region" description="Helical" evidence="9">
    <location>
        <begin position="398"/>
        <end position="420"/>
    </location>
</feature>
<dbReference type="InterPro" id="IPR034003">
    <property type="entry name" value="ABCG_PDR_2"/>
</dbReference>
<reference evidence="11" key="1">
    <citation type="submission" date="2016-03" db="EMBL/GenBank/DDBJ databases">
        <title>Draft genome sequence of Rosellinia necatrix.</title>
        <authorList>
            <person name="Kanematsu S."/>
        </authorList>
    </citation>
    <scope>NUCLEOTIDE SEQUENCE [LARGE SCALE GENOMIC DNA]</scope>
    <source>
        <strain evidence="11">W97</strain>
    </source>
</reference>
<feature type="transmembrane region" description="Helical" evidence="9">
    <location>
        <begin position="1309"/>
        <end position="1331"/>
    </location>
</feature>
<evidence type="ECO:0000259" key="10">
    <source>
        <dbReference type="PROSITE" id="PS50893"/>
    </source>
</evidence>
<sequence>MSSTEHQTTFLSYVLAIPRLFLRVLSQGNPQKLHIIDGLDGLLLPGEMLLVLGRPGSGCSTFLKTLGGVTRSFNMKDAGAINYQGIGYHEMHTVYAGECIYVAELDVHFPELKLGETIEFVAKARGAHPQGKDSSWALSEDVLSLFRLEQSANTHIGDANIRGLSGGEKRRTSLAEALVQGAQLQCWDNSVRGLDSLSALRFVKLLKKQAQALQTTTLVTLYQASDAMLENFDNVTLLYEGRQIFFGPIDSAADYFIQVGFFRPTHSTLADFLTSITNPEERIVRAGFEGRVPRSPDDFARTWKQSQERRDLFERIETFNSIYPLNETKKPEHLGSNTYPLAPFAQVRLCMERVFLRLRNNPSPSVAALISNAILGVVVGSVYFRLDETSDSLDQRATLLFFSLLNSAFTPAFEVLTMWAQRPIVEKHKSYALYRPFTEAIASMICDLPQKLLILVFFNIPLYFMTNLRLSAAAFFTYLLFTFVTILTMSMLFRTVGSLSRSLEQTLAPNSTIILLCIIYTGFVIPQKYMVPWLGWFRFINPLFYAYESLMINEYRGREFPCGTVVPSGPEYEQFGMQAKICSVIGSQFGQVSVKGDNYLAVKYGYHLAHEWRNLPILLALMIALCAIHLIGTELVPADQPRGEVLLFPRRHANFLRGGRRDERANSALFAQDISGSRFEASRRIKVGNEIRNDKIQRHESSLFWHDLRYEIRTKKRVHTILGGIEGWVRPGTLTALMGVTGAGKTSLLNVLADRITIGVVTGDISITSQTRDESFGRLIGYAQQEDIHLATATVREALEFSAILRQHGNSSMAEKMAYVDTILDMLDMTAYQHAVVGVPGEGLNIEQRKRLTIAVELVAKPKLLLFLDEPTSGLDSQTAWSICTLLRKLADNGQAVLCTIHQPNSGLFQMFDNLLLLQKGGRQLYFGPIGPNASTVLGYFHERGAPRCPSGANPAEWIMETTSESEILDEKESWSQKWEDSQQRQAVLRHITELRGVGESQSSSPDYSKRYAAGLLVQLRIVTVRLFKDHWRDPVYLYSKLALCIGISLANGISFYKPPLDMQGLITIVFSIFLITQLFSPLGQQMIPKLAVGRSIYESRERSNRSYSWVVFLASNVMVELFWQTLGSILFFIIWYYPTGLYRYGDNDVSSIDRGGLVFVLVWLFCLWTSTLSQALGASLDAPELAVQLSTLLFFLSLIFCGVLVFPEHLPSFWIFVYRASPFTYLINGLIVTSLANTKITCSAAELLHLDLPLANGTCGDYLTTYAMSTNGYVDNPDSQQDCLYCPLNDTTVFLDSIGMQTANDGRYAGYVAVYVVFNILAMFALYWIARVPKKKKAVLDSSPEREA</sequence>
<dbReference type="Proteomes" id="UP000054516">
    <property type="component" value="Unassembled WGS sequence"/>
</dbReference>
<evidence type="ECO:0000256" key="8">
    <source>
        <dbReference type="ARBA" id="ARBA00023136"/>
    </source>
</evidence>
<proteinExistence type="inferred from homology"/>
<dbReference type="OrthoDB" id="245989at2759"/>
<evidence type="ECO:0000256" key="9">
    <source>
        <dbReference type="SAM" id="Phobius"/>
    </source>
</evidence>
<feature type="transmembrane region" description="Helical" evidence="9">
    <location>
        <begin position="1110"/>
        <end position="1138"/>
    </location>
</feature>
<name>A0A1S7UPS5_ROSNE</name>
<feature type="domain" description="ABC transporter" evidence="10">
    <location>
        <begin position="691"/>
        <end position="945"/>
    </location>
</feature>
<feature type="transmembrane region" description="Helical" evidence="9">
    <location>
        <begin position="366"/>
        <end position="386"/>
    </location>
</feature>
<dbReference type="Pfam" id="PF01061">
    <property type="entry name" value="ABC2_membrane"/>
    <property type="match status" value="2"/>
</dbReference>
<keyword evidence="5" id="KW-0547">Nucleotide-binding</keyword>
<evidence type="ECO:0000313" key="11">
    <source>
        <dbReference type="EMBL" id="GAP85100.2"/>
    </source>
</evidence>
<dbReference type="InterPro" id="IPR010929">
    <property type="entry name" value="PDR_CDR_ABC"/>
</dbReference>
<feature type="transmembrane region" description="Helical" evidence="9">
    <location>
        <begin position="1036"/>
        <end position="1057"/>
    </location>
</feature>
<keyword evidence="8 9" id="KW-0472">Membrane</keyword>
<organism evidence="11">
    <name type="scientific">Rosellinia necatrix</name>
    <name type="common">White root-rot fungus</name>
    <dbReference type="NCBI Taxonomy" id="77044"/>
    <lineage>
        <taxon>Eukaryota</taxon>
        <taxon>Fungi</taxon>
        <taxon>Dikarya</taxon>
        <taxon>Ascomycota</taxon>
        <taxon>Pezizomycotina</taxon>
        <taxon>Sordariomycetes</taxon>
        <taxon>Xylariomycetidae</taxon>
        <taxon>Xylariales</taxon>
        <taxon>Xylariaceae</taxon>
        <taxon>Rosellinia</taxon>
    </lineage>
</organism>
<feature type="domain" description="ABC transporter" evidence="10">
    <location>
        <begin position="15"/>
        <end position="265"/>
    </location>
</feature>
<dbReference type="SMART" id="SM00382">
    <property type="entry name" value="AAA"/>
    <property type="match status" value="2"/>
</dbReference>
<evidence type="ECO:0000256" key="7">
    <source>
        <dbReference type="ARBA" id="ARBA00022989"/>
    </source>
</evidence>
<dbReference type="InterPro" id="IPR043926">
    <property type="entry name" value="ABCG_dom"/>
</dbReference>
<evidence type="ECO:0000256" key="6">
    <source>
        <dbReference type="ARBA" id="ARBA00022840"/>
    </source>
</evidence>
<dbReference type="InterPro" id="IPR003439">
    <property type="entry name" value="ABC_transporter-like_ATP-bd"/>
</dbReference>
<dbReference type="GO" id="GO:0005524">
    <property type="term" value="F:ATP binding"/>
    <property type="evidence" value="ECO:0007669"/>
    <property type="project" value="UniProtKB-KW"/>
</dbReference>
<gene>
    <name evidence="11" type="ORF">SAMD00023353_2200290</name>
</gene>
<dbReference type="EMBL" id="DF977467">
    <property type="protein sequence ID" value="GAP85100.2"/>
    <property type="molecule type" value="Genomic_DNA"/>
</dbReference>
<evidence type="ECO:0000256" key="3">
    <source>
        <dbReference type="ARBA" id="ARBA00022448"/>
    </source>
</evidence>
<feature type="transmembrane region" description="Helical" evidence="9">
    <location>
        <begin position="441"/>
        <end position="464"/>
    </location>
</feature>
<dbReference type="Pfam" id="PF19055">
    <property type="entry name" value="ABC2_membrane_7"/>
    <property type="match status" value="1"/>
</dbReference>
<feature type="transmembrane region" description="Helical" evidence="9">
    <location>
        <begin position="1186"/>
        <end position="1207"/>
    </location>
</feature>
<evidence type="ECO:0000256" key="4">
    <source>
        <dbReference type="ARBA" id="ARBA00022692"/>
    </source>
</evidence>
<evidence type="ECO:0000256" key="2">
    <source>
        <dbReference type="ARBA" id="ARBA00006012"/>
    </source>
</evidence>
<dbReference type="Pfam" id="PF00005">
    <property type="entry name" value="ABC_tran"/>
    <property type="match status" value="2"/>
</dbReference>
<dbReference type="SUPFAM" id="SSF52540">
    <property type="entry name" value="P-loop containing nucleoside triphosphate hydrolases"/>
    <property type="match status" value="2"/>
</dbReference>
<keyword evidence="4 9" id="KW-0812">Transmembrane</keyword>